<name>A0A806TRH6_LIMFE</name>
<dbReference type="Gene3D" id="3.40.50.300">
    <property type="entry name" value="P-loop containing nucleotide triphosphate hydrolases"/>
    <property type="match status" value="1"/>
</dbReference>
<accession>A0A806TRH6</accession>
<dbReference type="PANTHER" id="PTHR35372">
    <property type="entry name" value="ATP BINDING PROTEIN-RELATED"/>
    <property type="match status" value="1"/>
</dbReference>
<dbReference type="Pfam" id="PF22763">
    <property type="entry name" value="NrS1-1_pol-like_HBD"/>
    <property type="match status" value="1"/>
</dbReference>
<feature type="domain" description="SF3 helicase" evidence="5">
    <location>
        <begin position="486"/>
        <end position="645"/>
    </location>
</feature>
<sequence>MYESLPSELKKLSQWGCYHRIWKEERGKYTKIPVNPWTGGPGKSNDSSTWADFDTAMRALDQYPDADGLAFYFANGYVGLDIDHIAEDLERVQCGDTDPDNLVTKAHELTHGSYMEVSMSGEGIHCIFKGKIPGDRRRKGNYEMYQSGRFFALTGNTLNATPEIKSLDDTAMRRLYDHYLHSDKVAEFPKKQPIITENTLSIDEIINRAERSNNGARFRAFMEGGWEPFYPSQSEADMAFANDLAFWCGRDFKVMDSIFRQSSLYRKKYDEKHGKTTYGIALLNKAINETSNVFNPHQPLNVNYDMSFLNKDHDKPKTPRTWDDMGNALRFIDMYGDNFKYSYIDKMWYLYNGSYWQVDQSGMVEKCADSVIKNMDNEKLNIWPGMDADDAMEKWAKFKAKCRSNRSKKSMLDEVKHHVPVLHSEFDNDLMLLNTESGYVDLNSGLLKEHDRDKMFSHQTAAEYTDTIDAPEWDKFLHQIFNNDEEVIHYIQKAVGYSATGSIKEQVMLLLYGNGRNGKSVFINTIADILGSYAETMNVESIMVKHSSGVNSDIARLEGARLVISSEANEGSRLDEGLVKQMTGGDKMVARHLYASEFEFTPQFKLWMATNHKPIIRGTDDGIWRRIMLIPFLVQIPKDKVDKELKYKLQREASGILNWIVQGAMMWQAEGLEPPEIIKKASDEYRQEMDAIEFFISEKCERGDGYMAPAGELYDVYKRWSDESGEHQFNKQKFGSEMKAKFNYKHTKHGRYYEGLKIITDSRINFLKG</sequence>
<dbReference type="InterPro" id="IPR051620">
    <property type="entry name" value="ORF904-like_C"/>
</dbReference>
<dbReference type="InterPro" id="IPR014818">
    <property type="entry name" value="Phage/plasmid_primase_P4_C"/>
</dbReference>
<protein>
    <submittedName>
        <fullName evidence="7">DNA primase</fullName>
    </submittedName>
</protein>
<dbReference type="GO" id="GO:0005524">
    <property type="term" value="F:ATP binding"/>
    <property type="evidence" value="ECO:0007669"/>
    <property type="project" value="UniProtKB-KW"/>
</dbReference>
<keyword evidence="1" id="KW-0547">Nucleotide-binding</keyword>
<dbReference type="PROSITE" id="PS51206">
    <property type="entry name" value="SF3_HELICASE_1"/>
    <property type="match status" value="1"/>
</dbReference>
<dbReference type="SMART" id="SM00885">
    <property type="entry name" value="D5_N"/>
    <property type="match status" value="1"/>
</dbReference>
<dbReference type="RefSeq" id="WP_042514047.1">
    <property type="nucleotide sequence ID" value="NZ_CP011536.1"/>
</dbReference>
<dbReference type="InterPro" id="IPR014015">
    <property type="entry name" value="Helicase_SF3_DNA-vir"/>
</dbReference>
<reference evidence="7 8" key="2">
    <citation type="journal article" name="FEMS Microbiol. Lett.">
        <title>Lactobacillus fermentum 3872 genome sequencing reveals plasmid and chromosomal genes potentially involved in a probiotic activity.</title>
        <authorList>
            <person name="Lehri B."/>
            <person name="Seddon A.M."/>
            <person name="Karlyshev A.V."/>
        </authorList>
    </citation>
    <scope>NUCLEOTIDE SEQUENCE [LARGE SCALE GENOMIC DNA]</scope>
    <source>
        <strain evidence="7 8">3872</strain>
    </source>
</reference>
<keyword evidence="4" id="KW-0067">ATP-binding</keyword>
<dbReference type="SUPFAM" id="SSF52540">
    <property type="entry name" value="P-loop containing nucleoside triphosphate hydrolases"/>
    <property type="match status" value="1"/>
</dbReference>
<dbReference type="InterPro" id="IPR045455">
    <property type="entry name" value="NrS-1_pol-like_helicase"/>
</dbReference>
<dbReference type="NCBIfam" id="TIGR01613">
    <property type="entry name" value="primase_Cterm"/>
    <property type="match status" value="1"/>
</dbReference>
<dbReference type="Pfam" id="PF19263">
    <property type="entry name" value="DUF5906"/>
    <property type="match status" value="1"/>
</dbReference>
<dbReference type="Proteomes" id="UP000016629">
    <property type="component" value="Chromosome"/>
</dbReference>
<gene>
    <name evidence="6" type="ORF">N573_004350</name>
    <name evidence="7" type="ORF">N573_004505</name>
</gene>
<dbReference type="InterPro" id="IPR027417">
    <property type="entry name" value="P-loop_NTPase"/>
</dbReference>
<evidence type="ECO:0000256" key="2">
    <source>
        <dbReference type="ARBA" id="ARBA00022801"/>
    </source>
</evidence>
<dbReference type="Pfam" id="PF08706">
    <property type="entry name" value="D5_N"/>
    <property type="match status" value="1"/>
</dbReference>
<keyword evidence="3" id="KW-0347">Helicase</keyword>
<dbReference type="InterPro" id="IPR054468">
    <property type="entry name" value="NrSPol-like_HBD"/>
</dbReference>
<evidence type="ECO:0000313" key="7">
    <source>
        <dbReference type="EMBL" id="AKM51018.1"/>
    </source>
</evidence>
<proteinExistence type="predicted"/>
<dbReference type="GO" id="GO:0016787">
    <property type="term" value="F:hydrolase activity"/>
    <property type="evidence" value="ECO:0007669"/>
    <property type="project" value="UniProtKB-KW"/>
</dbReference>
<reference evidence="7 8" key="1">
    <citation type="journal article" date="2013" name="Genome Announc.">
        <title>Draft Genome Sequence of Lactobacillus fermentum Strain 3872.</title>
        <authorList>
            <person name="Karlyshev A.V."/>
            <person name="Raju K."/>
            <person name="Abramov V.M."/>
        </authorList>
    </citation>
    <scope>NUCLEOTIDE SEQUENCE [LARGE SCALE GENOMIC DNA]</scope>
    <source>
        <strain evidence="7 8">3872</strain>
    </source>
</reference>
<organism evidence="7 8">
    <name type="scientific">Limosilactobacillus fermentum 3872</name>
    <dbReference type="NCBI Taxonomy" id="1381124"/>
    <lineage>
        <taxon>Bacteria</taxon>
        <taxon>Bacillati</taxon>
        <taxon>Bacillota</taxon>
        <taxon>Bacilli</taxon>
        <taxon>Lactobacillales</taxon>
        <taxon>Lactobacillaceae</taxon>
        <taxon>Limosilactobacillus</taxon>
    </lineage>
</organism>
<dbReference type="EMBL" id="CP011536">
    <property type="protein sequence ID" value="AKM51018.1"/>
    <property type="molecule type" value="Genomic_DNA"/>
</dbReference>
<dbReference type="EMBL" id="CP011536">
    <property type="protein sequence ID" value="AKM50987.1"/>
    <property type="molecule type" value="Genomic_DNA"/>
</dbReference>
<evidence type="ECO:0000256" key="3">
    <source>
        <dbReference type="ARBA" id="ARBA00022806"/>
    </source>
</evidence>
<dbReference type="GO" id="GO:0004386">
    <property type="term" value="F:helicase activity"/>
    <property type="evidence" value="ECO:0007669"/>
    <property type="project" value="UniProtKB-KW"/>
</dbReference>
<evidence type="ECO:0000313" key="6">
    <source>
        <dbReference type="EMBL" id="AKM50987.1"/>
    </source>
</evidence>
<evidence type="ECO:0000256" key="4">
    <source>
        <dbReference type="ARBA" id="ARBA00022840"/>
    </source>
</evidence>
<dbReference type="AlphaFoldDB" id="A0A806TRH6"/>
<dbReference type="PANTHER" id="PTHR35372:SF2">
    <property type="entry name" value="SF3 HELICASE DOMAIN-CONTAINING PROTEIN"/>
    <property type="match status" value="1"/>
</dbReference>
<dbReference type="InterPro" id="IPR006500">
    <property type="entry name" value="Helicase_put_C_phage/plasmid"/>
</dbReference>
<evidence type="ECO:0000313" key="8">
    <source>
        <dbReference type="Proteomes" id="UP000016629"/>
    </source>
</evidence>
<evidence type="ECO:0000259" key="5">
    <source>
        <dbReference type="PROSITE" id="PS51206"/>
    </source>
</evidence>
<dbReference type="Pfam" id="PF03288">
    <property type="entry name" value="Pox_D5"/>
    <property type="match status" value="1"/>
</dbReference>
<keyword evidence="2" id="KW-0378">Hydrolase</keyword>
<evidence type="ECO:0000256" key="1">
    <source>
        <dbReference type="ARBA" id="ARBA00022741"/>
    </source>
</evidence>
<dbReference type="InterPro" id="IPR004968">
    <property type="entry name" value="DNA_primase/NTPase_C"/>
</dbReference>